<dbReference type="PANTHER" id="PTHR35477">
    <property type="entry name" value="OS06G0728500 PROTEIN"/>
    <property type="match status" value="1"/>
</dbReference>
<feature type="region of interest" description="Disordered" evidence="1">
    <location>
        <begin position="206"/>
        <end position="239"/>
    </location>
</feature>
<dbReference type="PANTHER" id="PTHR35477:SF1">
    <property type="entry name" value="OS06G0728500 PROTEIN"/>
    <property type="match status" value="1"/>
</dbReference>
<feature type="compositionally biased region" description="Low complexity" evidence="1">
    <location>
        <begin position="207"/>
        <end position="219"/>
    </location>
</feature>
<protein>
    <submittedName>
        <fullName evidence="2">Uncharacterized protein</fullName>
    </submittedName>
</protein>
<evidence type="ECO:0000256" key="1">
    <source>
        <dbReference type="SAM" id="MobiDB-lite"/>
    </source>
</evidence>
<name>A0A4Y1RUQ5_PRUDU</name>
<organism evidence="2">
    <name type="scientific">Prunus dulcis</name>
    <name type="common">Almond</name>
    <name type="synonym">Amygdalus dulcis</name>
    <dbReference type="NCBI Taxonomy" id="3755"/>
    <lineage>
        <taxon>Eukaryota</taxon>
        <taxon>Viridiplantae</taxon>
        <taxon>Streptophyta</taxon>
        <taxon>Embryophyta</taxon>
        <taxon>Tracheophyta</taxon>
        <taxon>Spermatophyta</taxon>
        <taxon>Magnoliopsida</taxon>
        <taxon>eudicotyledons</taxon>
        <taxon>Gunneridae</taxon>
        <taxon>Pentapetalae</taxon>
        <taxon>rosids</taxon>
        <taxon>fabids</taxon>
        <taxon>Rosales</taxon>
        <taxon>Rosaceae</taxon>
        <taxon>Amygdaloideae</taxon>
        <taxon>Amygdaleae</taxon>
        <taxon>Prunus</taxon>
    </lineage>
</organism>
<gene>
    <name evidence="2" type="ORF">Prudu_020215</name>
</gene>
<proteinExistence type="predicted"/>
<dbReference type="AlphaFoldDB" id="A0A4Y1RUQ5"/>
<evidence type="ECO:0000313" key="2">
    <source>
        <dbReference type="EMBL" id="BBH08112.1"/>
    </source>
</evidence>
<sequence>MRWSGHSLGVESNCHFSVKGYIGSRPMEANICDVNHLDADVLLPPRKRLLAGLKKQSPDGDGSSWLSLVASSASASASASASSSSSPSSSEFNTRLNNILSSHNPNLSPEELVEISNSAAAAAAKAAEDARAAAEEKAGIAAKAVAAAKSALELVASFSEDVGCKEKYLKKNKLKKHVPVQLLYKKYQPIENCKKDEELARKLHRAINSSPRISKNSSSTDSKGHKHKKPKIVHSSEKVRVSNGGIELEQNPEPACNGHAVAGKVNVEGTILELYKNKAEEKAYRHDKTGRLEMDNAEAESSHMKEKSWDDVCTSGKKRGRVKLKKLPLSICTFRDQANPKEEMDARGSPLTVINRGNPTAGKKPLFPVESSADSMLPIEATPVWKYQDFKAPACVKQNKSSASGSDRRISQEPYKIRSFFFAPRTDGQNFFWDEVHKYFSIK</sequence>
<accession>A0A4Y1RUQ5</accession>
<reference evidence="2" key="1">
    <citation type="journal article" date="2019" name="Science">
        <title>Mutation of a bHLH transcription factor allowed almond domestication.</title>
        <authorList>
            <person name="Sanchez-Perez R."/>
            <person name="Pavan S."/>
            <person name="Mazzeo R."/>
            <person name="Moldovan C."/>
            <person name="Aiese Cigliano R."/>
            <person name="Del Cueto J."/>
            <person name="Ricciardi F."/>
            <person name="Lotti C."/>
            <person name="Ricciardi L."/>
            <person name="Dicenta F."/>
            <person name="Lopez-Marques R.L."/>
            <person name="Lindberg Moller B."/>
        </authorList>
    </citation>
    <scope>NUCLEOTIDE SEQUENCE</scope>
</reference>
<dbReference type="EMBL" id="AP019303">
    <property type="protein sequence ID" value="BBH08112.1"/>
    <property type="molecule type" value="Genomic_DNA"/>
</dbReference>